<reference evidence="2 3" key="1">
    <citation type="submission" date="2019-07" db="EMBL/GenBank/DDBJ databases">
        <title>Georgenia wutianyii sp. nov. and Georgenia *** sp. nov. isolated from plateau pika (Ochotona curzoniae) in the Qinghai-Tibet plateau of China.</title>
        <authorList>
            <person name="Tian Z."/>
        </authorList>
    </citation>
    <scope>NUCLEOTIDE SEQUENCE [LARGE SCALE GENOMIC DNA]</scope>
    <source>
        <strain evidence="2 3">Z446</strain>
    </source>
</reference>
<keyword evidence="1" id="KW-0472">Membrane</keyword>
<dbReference type="AlphaFoldDB" id="A0A552WYM7"/>
<sequence>MSTALLGAIVAGALICLGLALGVMRLLPARPDPVDAVARLTPKPYVPTQWGAPEPDPSRTERLGQWAMRTLPPSMWVRTPHRELKLLQIPLAKFYGDKLTFAALGLAIPIVLNLTLTAAGARLPFQLGFAVSLGLTALMFFIPNYNAVDDGKKARSEFRRALGAYVDLVALERTNGAGVRQSMEQAAAVSQSWVFTRISSELMHSRWSGVPPWDALRALADELAVPDLADLADIMRLSGEQGSAAYDSLRARAAAIRTAMLGEELAEANATVERMSIPGSLLGVVFMALLVAPALLRILSAS</sequence>
<organism evidence="2 3">
    <name type="scientific">Georgenia yuyongxinii</name>
    <dbReference type="NCBI Taxonomy" id="2589797"/>
    <lineage>
        <taxon>Bacteria</taxon>
        <taxon>Bacillati</taxon>
        <taxon>Actinomycetota</taxon>
        <taxon>Actinomycetes</taxon>
        <taxon>Micrococcales</taxon>
        <taxon>Bogoriellaceae</taxon>
        <taxon>Georgenia</taxon>
    </lineage>
</organism>
<protein>
    <recommendedName>
        <fullName evidence="4">Type II secretion system protein GspF domain-containing protein</fullName>
    </recommendedName>
</protein>
<feature type="transmembrane region" description="Helical" evidence="1">
    <location>
        <begin position="6"/>
        <end position="27"/>
    </location>
</feature>
<dbReference type="RefSeq" id="WP_143416718.1">
    <property type="nucleotide sequence ID" value="NZ_VJXR01000002.1"/>
</dbReference>
<gene>
    <name evidence="2" type="ORF">FJ693_01180</name>
</gene>
<feature type="transmembrane region" description="Helical" evidence="1">
    <location>
        <begin position="99"/>
        <end position="119"/>
    </location>
</feature>
<keyword evidence="1" id="KW-1133">Transmembrane helix</keyword>
<proteinExistence type="predicted"/>
<evidence type="ECO:0000313" key="2">
    <source>
        <dbReference type="EMBL" id="TRW47443.1"/>
    </source>
</evidence>
<keyword evidence="3" id="KW-1185">Reference proteome</keyword>
<name>A0A552WYM7_9MICO</name>
<dbReference type="Proteomes" id="UP000318693">
    <property type="component" value="Unassembled WGS sequence"/>
</dbReference>
<feature type="transmembrane region" description="Helical" evidence="1">
    <location>
        <begin position="281"/>
        <end position="299"/>
    </location>
</feature>
<feature type="transmembrane region" description="Helical" evidence="1">
    <location>
        <begin position="125"/>
        <end position="145"/>
    </location>
</feature>
<evidence type="ECO:0000313" key="3">
    <source>
        <dbReference type="Proteomes" id="UP000318693"/>
    </source>
</evidence>
<accession>A0A552WYM7</accession>
<comment type="caution">
    <text evidence="2">The sequence shown here is derived from an EMBL/GenBank/DDBJ whole genome shotgun (WGS) entry which is preliminary data.</text>
</comment>
<dbReference type="EMBL" id="VJXR01000002">
    <property type="protein sequence ID" value="TRW47443.1"/>
    <property type="molecule type" value="Genomic_DNA"/>
</dbReference>
<keyword evidence="1" id="KW-0812">Transmembrane</keyword>
<evidence type="ECO:0008006" key="4">
    <source>
        <dbReference type="Google" id="ProtNLM"/>
    </source>
</evidence>
<dbReference type="PANTHER" id="PTHR35007">
    <property type="entry name" value="INTEGRAL MEMBRANE PROTEIN-RELATED"/>
    <property type="match status" value="1"/>
</dbReference>
<evidence type="ECO:0000256" key="1">
    <source>
        <dbReference type="SAM" id="Phobius"/>
    </source>
</evidence>
<dbReference type="PANTHER" id="PTHR35007:SF1">
    <property type="entry name" value="PILUS ASSEMBLY PROTEIN"/>
    <property type="match status" value="1"/>
</dbReference>